<feature type="domain" description="Rhodanese" evidence="1">
    <location>
        <begin position="77"/>
        <end position="185"/>
    </location>
</feature>
<proteinExistence type="predicted"/>
<comment type="caution">
    <text evidence="2">The sequence shown here is derived from an EMBL/GenBank/DDBJ whole genome shotgun (WGS) entry which is preliminary data.</text>
</comment>
<protein>
    <submittedName>
        <fullName evidence="2">Rhodanese-like domain protein</fullName>
    </submittedName>
</protein>
<name>A0A1J5S2G1_9ZZZZ</name>
<dbReference type="Pfam" id="PF00581">
    <property type="entry name" value="Rhodanese"/>
    <property type="match status" value="1"/>
</dbReference>
<accession>A0A1J5S2G1</accession>
<dbReference type="InterPro" id="IPR001763">
    <property type="entry name" value="Rhodanese-like_dom"/>
</dbReference>
<organism evidence="2">
    <name type="scientific">mine drainage metagenome</name>
    <dbReference type="NCBI Taxonomy" id="410659"/>
    <lineage>
        <taxon>unclassified sequences</taxon>
        <taxon>metagenomes</taxon>
        <taxon>ecological metagenomes</taxon>
    </lineage>
</organism>
<dbReference type="EMBL" id="MLJW01000076">
    <property type="protein sequence ID" value="OIR02266.1"/>
    <property type="molecule type" value="Genomic_DNA"/>
</dbReference>
<dbReference type="CDD" id="cd00158">
    <property type="entry name" value="RHOD"/>
    <property type="match status" value="1"/>
</dbReference>
<sequence>MTDYNICAGMPTVEVLHLGKPVTIQREQDPAATIRTDYAVIARKCPPYCIQPMQLAPGVETLGELEVLDCLQRIRKGESKLMVVDSRTPDWYAKGTIPGSVNIPYAQNMAGQATDLPGVKKTLIESFEVKETAGTYDFSAACTVAIFCNGPWCGQTPNYIRTLLALGYPAGKLKWYRGGMQDWCSLGLTVT</sequence>
<dbReference type="SUPFAM" id="SSF52821">
    <property type="entry name" value="Rhodanese/Cell cycle control phosphatase"/>
    <property type="match status" value="1"/>
</dbReference>
<dbReference type="InterPro" id="IPR036873">
    <property type="entry name" value="Rhodanese-like_dom_sf"/>
</dbReference>
<gene>
    <name evidence="2" type="ORF">GALL_156380</name>
</gene>
<dbReference type="SMART" id="SM00450">
    <property type="entry name" value="RHOD"/>
    <property type="match status" value="1"/>
</dbReference>
<evidence type="ECO:0000259" key="1">
    <source>
        <dbReference type="PROSITE" id="PS50206"/>
    </source>
</evidence>
<dbReference type="Gene3D" id="3.40.250.10">
    <property type="entry name" value="Rhodanese-like domain"/>
    <property type="match status" value="1"/>
</dbReference>
<dbReference type="AlphaFoldDB" id="A0A1J5S2G1"/>
<dbReference type="PROSITE" id="PS50206">
    <property type="entry name" value="RHODANESE_3"/>
    <property type="match status" value="1"/>
</dbReference>
<reference evidence="2" key="1">
    <citation type="submission" date="2016-10" db="EMBL/GenBank/DDBJ databases">
        <title>Sequence of Gallionella enrichment culture.</title>
        <authorList>
            <person name="Poehlein A."/>
            <person name="Muehling M."/>
            <person name="Daniel R."/>
        </authorList>
    </citation>
    <scope>NUCLEOTIDE SEQUENCE</scope>
</reference>
<evidence type="ECO:0000313" key="2">
    <source>
        <dbReference type="EMBL" id="OIR02266.1"/>
    </source>
</evidence>